<dbReference type="RefSeq" id="WP_250806381.1">
    <property type="nucleotide sequence ID" value="NZ_CP098807.1"/>
</dbReference>
<dbReference type="Proteomes" id="UP001055460">
    <property type="component" value="Chromosome"/>
</dbReference>
<sequence>MADDKKNVGRDRGRVAAGQAYELHYFMRKHGLTMGQARDIIREAGNSREKANALAEKQKK</sequence>
<accession>A0A9Q8YBE6</accession>
<evidence type="ECO:0000313" key="2">
    <source>
        <dbReference type="Proteomes" id="UP001055460"/>
    </source>
</evidence>
<dbReference type="AlphaFoldDB" id="A0A9Q8YBE6"/>
<organism evidence="1 2">
    <name type="scientific">Ensifer adhaerens</name>
    <name type="common">Sinorhizobium morelense</name>
    <dbReference type="NCBI Taxonomy" id="106592"/>
    <lineage>
        <taxon>Bacteria</taxon>
        <taxon>Pseudomonadati</taxon>
        <taxon>Pseudomonadota</taxon>
        <taxon>Alphaproteobacteria</taxon>
        <taxon>Hyphomicrobiales</taxon>
        <taxon>Rhizobiaceae</taxon>
        <taxon>Sinorhizobium/Ensifer group</taxon>
        <taxon>Ensifer</taxon>
    </lineage>
</organism>
<dbReference type="Pfam" id="PF12244">
    <property type="entry name" value="DUF3606"/>
    <property type="match status" value="1"/>
</dbReference>
<protein>
    <submittedName>
        <fullName evidence="1">DUF3606 domain-containing protein</fullName>
    </submittedName>
</protein>
<gene>
    <name evidence="1" type="ORF">NE863_06980</name>
</gene>
<evidence type="ECO:0000313" key="1">
    <source>
        <dbReference type="EMBL" id="USJ24702.1"/>
    </source>
</evidence>
<dbReference type="InterPro" id="IPR022037">
    <property type="entry name" value="DUF3606"/>
</dbReference>
<reference evidence="1" key="1">
    <citation type="submission" date="2022-06" db="EMBL/GenBank/DDBJ databases">
        <title>Physiological and biochemical characterization and genomic elucidation of a strain of the genus Ensifer adhaerens M8 that combines arsenic oxidation and chromium reduction.</title>
        <authorList>
            <person name="Li X."/>
            <person name="Yu c."/>
        </authorList>
    </citation>
    <scope>NUCLEOTIDE SEQUENCE</scope>
    <source>
        <strain evidence="1">M8</strain>
    </source>
</reference>
<proteinExistence type="predicted"/>
<name>A0A9Q8YBE6_ENSAD</name>
<dbReference type="EMBL" id="CP098807">
    <property type="protein sequence ID" value="USJ24702.1"/>
    <property type="molecule type" value="Genomic_DNA"/>
</dbReference>